<evidence type="ECO:0000313" key="2">
    <source>
        <dbReference type="Proteomes" id="UP000198403"/>
    </source>
</evidence>
<sequence length="29" mass="3407">MVQAIADRWGVEDHRGGKRVWLELRPPAY</sequence>
<protein>
    <recommendedName>
        <fullName evidence="3">ATP-binding protein</fullName>
    </recommendedName>
</protein>
<evidence type="ECO:0000313" key="1">
    <source>
        <dbReference type="EMBL" id="SNR65414.1"/>
    </source>
</evidence>
<dbReference type="Proteomes" id="UP000198403">
    <property type="component" value="Unassembled WGS sequence"/>
</dbReference>
<dbReference type="AlphaFoldDB" id="A0A238Y4C7"/>
<keyword evidence="2" id="KW-1185">Reference proteome</keyword>
<name>A0A238Y4C7_9ACTN</name>
<reference evidence="1 2" key="1">
    <citation type="submission" date="2017-06" db="EMBL/GenBank/DDBJ databases">
        <authorList>
            <person name="Kim H.J."/>
            <person name="Triplett B.A."/>
        </authorList>
    </citation>
    <scope>NUCLEOTIDE SEQUENCE [LARGE SCALE GENOMIC DNA]</scope>
    <source>
        <strain evidence="1 2">DSM 44272</strain>
    </source>
</reference>
<proteinExistence type="predicted"/>
<gene>
    <name evidence="1" type="ORF">SAMN06272737_11764</name>
</gene>
<organism evidence="1 2">
    <name type="scientific">Blastococcus mobilis</name>
    <dbReference type="NCBI Taxonomy" id="1938746"/>
    <lineage>
        <taxon>Bacteria</taxon>
        <taxon>Bacillati</taxon>
        <taxon>Actinomycetota</taxon>
        <taxon>Actinomycetes</taxon>
        <taxon>Geodermatophilales</taxon>
        <taxon>Geodermatophilaceae</taxon>
        <taxon>Blastococcus</taxon>
    </lineage>
</organism>
<dbReference type="EMBL" id="FZNO01000017">
    <property type="protein sequence ID" value="SNR65414.1"/>
    <property type="molecule type" value="Genomic_DNA"/>
</dbReference>
<evidence type="ECO:0008006" key="3">
    <source>
        <dbReference type="Google" id="ProtNLM"/>
    </source>
</evidence>
<accession>A0A238Y4C7</accession>